<proteinExistence type="predicted"/>
<reference evidence="1 2" key="1">
    <citation type="submission" date="2020-12" db="EMBL/GenBank/DDBJ databases">
        <title>Metabolic potential, ecology and presence of endohyphal bacteria is reflected in genomic diversity of Mucoromycotina.</title>
        <authorList>
            <person name="Muszewska A."/>
            <person name="Okrasinska A."/>
            <person name="Steczkiewicz K."/>
            <person name="Drgas O."/>
            <person name="Orlowska M."/>
            <person name="Perlinska-Lenart U."/>
            <person name="Aleksandrzak-Piekarczyk T."/>
            <person name="Szatraj K."/>
            <person name="Zielenkiewicz U."/>
            <person name="Pilsyk S."/>
            <person name="Malc E."/>
            <person name="Mieczkowski P."/>
            <person name="Kruszewska J.S."/>
            <person name="Biernat P."/>
            <person name="Pawlowska J."/>
        </authorList>
    </citation>
    <scope>NUCLEOTIDE SEQUENCE [LARGE SCALE GENOMIC DNA]</scope>
    <source>
        <strain evidence="1 2">CBS 142.35</strain>
    </source>
</reference>
<organism evidence="1 2">
    <name type="scientific">Circinella minor</name>
    <dbReference type="NCBI Taxonomy" id="1195481"/>
    <lineage>
        <taxon>Eukaryota</taxon>
        <taxon>Fungi</taxon>
        <taxon>Fungi incertae sedis</taxon>
        <taxon>Mucoromycota</taxon>
        <taxon>Mucoromycotina</taxon>
        <taxon>Mucoromycetes</taxon>
        <taxon>Mucorales</taxon>
        <taxon>Lichtheimiaceae</taxon>
        <taxon>Circinella</taxon>
    </lineage>
</organism>
<gene>
    <name evidence="1" type="ORF">INT45_008460</name>
</gene>
<dbReference type="OrthoDB" id="2279444at2759"/>
<dbReference type="Proteomes" id="UP000646827">
    <property type="component" value="Unassembled WGS sequence"/>
</dbReference>
<dbReference type="EMBL" id="JAEPRB010000009">
    <property type="protein sequence ID" value="KAG2227216.1"/>
    <property type="molecule type" value="Genomic_DNA"/>
</dbReference>
<sequence>MIFRDRTCIATALRTNEGRKVTGTNEIANKKKSSRPDLLLLKNDIEFGCSELGKSEDVVSTRKEIIENELHCPKTLKNILNRVAGLVDYNEEIIRKLRFVCFHQTSLGYKLIFCGVIIDRRMKLSFIDCPRGYICRIMETNEYEVPSQAKFFSAQILPLTKLDVVAETMQVLMKYQMNKKDDGGLKCQNQNKPDTIVLPTSLNFTSNPKKRKRSDQE</sequence>
<accession>A0A8H7SDP2</accession>
<evidence type="ECO:0000313" key="2">
    <source>
        <dbReference type="Proteomes" id="UP000646827"/>
    </source>
</evidence>
<dbReference type="AlphaFoldDB" id="A0A8H7SDP2"/>
<comment type="caution">
    <text evidence="1">The sequence shown here is derived from an EMBL/GenBank/DDBJ whole genome shotgun (WGS) entry which is preliminary data.</text>
</comment>
<keyword evidence="2" id="KW-1185">Reference proteome</keyword>
<name>A0A8H7SDP2_9FUNG</name>
<protein>
    <submittedName>
        <fullName evidence="1">Uncharacterized protein</fullName>
    </submittedName>
</protein>
<evidence type="ECO:0000313" key="1">
    <source>
        <dbReference type="EMBL" id="KAG2227216.1"/>
    </source>
</evidence>